<gene>
    <name evidence="1" type="primary">orf61</name>
    <name evidence="1" type="ORF">EMPS_mp22</name>
</gene>
<dbReference type="EMBL" id="LC659289">
    <property type="protein sequence ID" value="BDC33835.1"/>
    <property type="molecule type" value="Genomic_DNA"/>
</dbReference>
<organism evidence="1 2">
    <name type="scientific">Entomortierella parvispora</name>
    <dbReference type="NCBI Taxonomy" id="205924"/>
    <lineage>
        <taxon>Eukaryota</taxon>
        <taxon>Fungi</taxon>
        <taxon>Fungi incertae sedis</taxon>
        <taxon>Mucoromycota</taxon>
        <taxon>Mortierellomycotina</taxon>
        <taxon>Mortierellomycetes</taxon>
        <taxon>Mortierellales</taxon>
        <taxon>Mortierellaceae</taxon>
        <taxon>Entomortierella</taxon>
    </lineage>
</organism>
<keyword evidence="1" id="KW-0496">Mitochondrion</keyword>
<reference evidence="1 2" key="1">
    <citation type="submission" date="2021-11" db="EMBL/GenBank/DDBJ databases">
        <title>Circularized mitochondrial genome sequence of Mortierella parvispora strain E1425, a Mucormycotic fungus associated with Burkholderiaceae-related endosymbiotic bacteria.</title>
        <authorList>
            <person name="Herlambang A."/>
            <person name="Guo Y."/>
            <person name="Takashima Y."/>
            <person name="Narisawa K."/>
            <person name="Ohta H."/>
            <person name="Nishizawa T."/>
        </authorList>
    </citation>
    <scope>NUCLEOTIDE SEQUENCE [LARGE SCALE GENOMIC DNA]</scope>
    <source>
        <strain evidence="1 2">E1425</strain>
    </source>
</reference>
<geneLocation type="mitochondrion" evidence="1"/>
<evidence type="ECO:0000313" key="2">
    <source>
        <dbReference type="Proteomes" id="UP000827284"/>
    </source>
</evidence>
<dbReference type="AlphaFoldDB" id="A0A8J9WVM6"/>
<keyword evidence="2" id="KW-1185">Reference proteome</keyword>
<evidence type="ECO:0008006" key="3">
    <source>
        <dbReference type="Google" id="ProtNLM"/>
    </source>
</evidence>
<protein>
    <recommendedName>
        <fullName evidence="3">GIY-YIG endonuclease</fullName>
    </recommendedName>
</protein>
<evidence type="ECO:0000313" key="1">
    <source>
        <dbReference type="EMBL" id="BDC33835.1"/>
    </source>
</evidence>
<accession>A0A8J9WVM6</accession>
<dbReference type="Proteomes" id="UP000827284">
    <property type="component" value="Mitochondrion MT"/>
</dbReference>
<sequence>MLVLIMVYSNGKIDKLRILSNSKGLAEIYLWTHKVSSKKYIGSVVDLSKRLESYYVFSSLK</sequence>
<name>A0A8J9WVM6_9FUNG</name>
<dbReference type="SUPFAM" id="SSF82771">
    <property type="entry name" value="GIY-YIG endonuclease"/>
    <property type="match status" value="1"/>
</dbReference>
<proteinExistence type="predicted"/>
<dbReference type="InterPro" id="IPR035901">
    <property type="entry name" value="GIY-YIG_endonuc_sf"/>
</dbReference>